<accession>A0A6P2BU64</accession>
<dbReference type="Proteomes" id="UP000460272">
    <property type="component" value="Unassembled WGS sequence"/>
</dbReference>
<proteinExistence type="predicted"/>
<reference evidence="1 2" key="1">
    <citation type="submission" date="2018-11" db="EMBL/GenBank/DDBJ databases">
        <title>Trebonia kvetii gen.nov., sp.nov., a novel acidophilic actinobacterium, and proposal of the new actinobacterial family Treboniaceae fam. nov.</title>
        <authorList>
            <person name="Rapoport D."/>
            <person name="Sagova-Mareckova M."/>
            <person name="Sedlacek I."/>
            <person name="Provaznik J."/>
            <person name="Kralova S."/>
            <person name="Pavlinic D."/>
            <person name="Benes V."/>
            <person name="Kopecky J."/>
        </authorList>
    </citation>
    <scope>NUCLEOTIDE SEQUENCE [LARGE SCALE GENOMIC DNA]</scope>
    <source>
        <strain evidence="1 2">15Tr583</strain>
    </source>
</reference>
<sequence length="146" mass="15967">MAKPPDPAGDELIQPDGLAADHVERIARDPAGGSGDDGTEVGLLDQRVDVDALNDDVHVYLPEQAVQVDPVQRPFDVDPVQHGVQVDPVQQSIHIQRGNDKLDRTVRNGLGLRLHPRAKPVVHRAQSRKRVHAKSVAVFSRARITP</sequence>
<evidence type="ECO:0000313" key="1">
    <source>
        <dbReference type="EMBL" id="TVZ02237.1"/>
    </source>
</evidence>
<name>A0A6P2BU64_9ACTN</name>
<keyword evidence="2" id="KW-1185">Reference proteome</keyword>
<protein>
    <submittedName>
        <fullName evidence="1">Uncharacterized protein</fullName>
    </submittedName>
</protein>
<dbReference type="EMBL" id="RPFW01000005">
    <property type="protein sequence ID" value="TVZ02237.1"/>
    <property type="molecule type" value="Genomic_DNA"/>
</dbReference>
<evidence type="ECO:0000313" key="2">
    <source>
        <dbReference type="Proteomes" id="UP000460272"/>
    </source>
</evidence>
<dbReference type="AlphaFoldDB" id="A0A6P2BU64"/>
<organism evidence="1 2">
    <name type="scientific">Trebonia kvetii</name>
    <dbReference type="NCBI Taxonomy" id="2480626"/>
    <lineage>
        <taxon>Bacteria</taxon>
        <taxon>Bacillati</taxon>
        <taxon>Actinomycetota</taxon>
        <taxon>Actinomycetes</taxon>
        <taxon>Streptosporangiales</taxon>
        <taxon>Treboniaceae</taxon>
        <taxon>Trebonia</taxon>
    </lineage>
</organism>
<comment type="caution">
    <text evidence="1">The sequence shown here is derived from an EMBL/GenBank/DDBJ whole genome shotgun (WGS) entry which is preliminary data.</text>
</comment>
<dbReference type="RefSeq" id="WP_145857050.1">
    <property type="nucleotide sequence ID" value="NZ_RPFW01000005.1"/>
</dbReference>
<gene>
    <name evidence="1" type="ORF">EAS64_25790</name>
</gene>